<evidence type="ECO:0000256" key="1">
    <source>
        <dbReference type="ARBA" id="ARBA00001000"/>
    </source>
</evidence>
<dbReference type="PRINTS" id="PR00096">
    <property type="entry name" value="GATASE"/>
</dbReference>
<evidence type="ECO:0000313" key="14">
    <source>
        <dbReference type="Proteomes" id="UP000775547"/>
    </source>
</evidence>
<dbReference type="PROSITE" id="PS51273">
    <property type="entry name" value="GATASE_TYPE_1"/>
    <property type="match status" value="1"/>
</dbReference>
<evidence type="ECO:0000313" key="13">
    <source>
        <dbReference type="EMBL" id="KAG5647772.1"/>
    </source>
</evidence>
<dbReference type="PANTHER" id="PTHR11236">
    <property type="entry name" value="AMINOBENZOATE/ANTHRANILATE SYNTHASE"/>
    <property type="match status" value="1"/>
</dbReference>
<accession>A0A9P7GIS9</accession>
<sequence>MTVEQPRLLFIDSYDSFTFNLASLCRLSIPNCIIYIIKNDDFTIEDLLPFLGHFAAIVVGPGPGSPDNPHDIGVVKDIWKVKEEHLLPIFGVCLGLQSMSIEFGALLHRLSVVKHGQVSTVHHTGTDLFEGAGPVGAVRYHSLHVSLPDDGELEELAWADDGQDNGRVVMAARHKSRPFWAVQYHPESVCTERGGAGVIGNFWRLAQEWTRTSGRTVRPWDASAKRAIGNPWPHIDPLSPPPTPSLRRPTISTAVVDVPGLPVTAIAELFGAFDEDSPFVMLDSAAKPGRFSIVASLLPTSPQITHYVQDSFVTLKRGDTVEREDLRSRDVWSWLAHFMRSHKAQGSPDIPFWGGLIGQLSYELGVHSLHVPLKPHDDRDSRHPDVNLVFVERSIVLDTISSKAYIQSLIIGDDQWISDTSTQIIEALSKSPSPTSSKASPPPVITLPDRDFYVSRINQAKDRLFAGDSYELCLTAPTRISIPGCSAASPTSWERYKSLRQKNPAPHSAFLRLHPSTLLSSSPERFLSFSRPPNTICQLRPIKGTVRKAPGITRAVAEELLAGSTKEVAENLMIVDLIRHDLHGVVGDDVQVKQFCTVEEYETVWQLVSVIEGRLAENSSAALDPDGEVGWEGADVRITGSMTGAPKKRSVEILQTLEDEDRSLYSGVFGYWCVGGSGDWSVTIRSCFKHHYPQSPDSNPSPSQWTEEWRIGAGGAITALSDAEAEWDEMVVKLQSVLATFRAPTS</sequence>
<keyword evidence="7" id="KW-0315">Glutamine amidotransferase</keyword>
<dbReference type="InterPro" id="IPR010117">
    <property type="entry name" value="PabB_fungal"/>
</dbReference>
<dbReference type="PRINTS" id="PR00097">
    <property type="entry name" value="ANTSNTHASEII"/>
</dbReference>
<feature type="domain" description="Chorismate-utilising enzyme C-terminal" evidence="11">
    <location>
        <begin position="451"/>
        <end position="733"/>
    </location>
</feature>
<keyword evidence="14" id="KW-1185">Reference proteome</keyword>
<dbReference type="InterPro" id="IPR015890">
    <property type="entry name" value="Chorismate_C"/>
</dbReference>
<dbReference type="NCBIfam" id="TIGR01823">
    <property type="entry name" value="PabB-fungal"/>
    <property type="match status" value="1"/>
</dbReference>
<dbReference type="GO" id="GO:0008153">
    <property type="term" value="P:4-aminobenzoate biosynthetic process"/>
    <property type="evidence" value="ECO:0007669"/>
    <property type="project" value="TreeGrafter"/>
</dbReference>
<dbReference type="InterPro" id="IPR006805">
    <property type="entry name" value="Anth_synth_I_N"/>
</dbReference>
<keyword evidence="5" id="KW-0808">Transferase</keyword>
<comment type="catalytic activity">
    <reaction evidence="1">
        <text>chorismate + L-glutamine = 4-amino-4-deoxychorismate + L-glutamate</text>
        <dbReference type="Rhea" id="RHEA:11672"/>
        <dbReference type="ChEBI" id="CHEBI:29748"/>
        <dbReference type="ChEBI" id="CHEBI:29985"/>
        <dbReference type="ChEBI" id="CHEBI:58359"/>
        <dbReference type="ChEBI" id="CHEBI:58406"/>
        <dbReference type="EC" id="2.6.1.85"/>
    </reaction>
</comment>
<evidence type="ECO:0000256" key="3">
    <source>
        <dbReference type="ARBA" id="ARBA00005970"/>
    </source>
</evidence>
<keyword evidence="6" id="KW-0289">Folate biosynthesis</keyword>
<dbReference type="InterPro" id="IPR019999">
    <property type="entry name" value="Anth_synth_I-like"/>
</dbReference>
<dbReference type="Pfam" id="PF04715">
    <property type="entry name" value="Anth_synt_I_N"/>
    <property type="match status" value="1"/>
</dbReference>
<dbReference type="SUPFAM" id="SSF52317">
    <property type="entry name" value="Class I glutamine amidotransferase-like"/>
    <property type="match status" value="1"/>
</dbReference>
<evidence type="ECO:0000256" key="6">
    <source>
        <dbReference type="ARBA" id="ARBA00022909"/>
    </source>
</evidence>
<gene>
    <name evidence="13" type="ORF">DXG03_008495</name>
</gene>
<comment type="caution">
    <text evidence="13">The sequence shown here is derived from an EMBL/GenBank/DDBJ whole genome shotgun (WGS) entry which is preliminary data.</text>
</comment>
<dbReference type="CDD" id="cd01743">
    <property type="entry name" value="GATase1_Anthranilate_Synthase"/>
    <property type="match status" value="1"/>
</dbReference>
<dbReference type="Gene3D" id="3.60.120.10">
    <property type="entry name" value="Anthranilate synthase"/>
    <property type="match status" value="1"/>
</dbReference>
<evidence type="ECO:0000256" key="8">
    <source>
        <dbReference type="ARBA" id="ARBA00031329"/>
    </source>
</evidence>
<dbReference type="EMBL" id="JABCKV010000007">
    <property type="protein sequence ID" value="KAG5647772.1"/>
    <property type="molecule type" value="Genomic_DNA"/>
</dbReference>
<evidence type="ECO:0000256" key="9">
    <source>
        <dbReference type="ARBA" id="ARBA00031904"/>
    </source>
</evidence>
<dbReference type="NCBIfam" id="TIGR00566">
    <property type="entry name" value="trpG_papA"/>
    <property type="match status" value="1"/>
</dbReference>
<dbReference type="GO" id="GO:0046656">
    <property type="term" value="P:folic acid biosynthetic process"/>
    <property type="evidence" value="ECO:0007669"/>
    <property type="project" value="UniProtKB-KW"/>
</dbReference>
<dbReference type="OrthoDB" id="64220at2759"/>
<evidence type="ECO:0000259" key="11">
    <source>
        <dbReference type="Pfam" id="PF00425"/>
    </source>
</evidence>
<evidence type="ECO:0000256" key="4">
    <source>
        <dbReference type="ARBA" id="ARBA00013139"/>
    </source>
</evidence>
<comment type="similarity">
    <text evidence="3">In the C-terminal section; belongs to the anthranilate synthase component I family.</text>
</comment>
<dbReference type="InterPro" id="IPR017926">
    <property type="entry name" value="GATASE"/>
</dbReference>
<dbReference type="InterPro" id="IPR005801">
    <property type="entry name" value="ADC_synthase"/>
</dbReference>
<reference evidence="13" key="2">
    <citation type="submission" date="2021-10" db="EMBL/GenBank/DDBJ databases">
        <title>Phylogenomics reveals ancestral predisposition of the termite-cultivated fungus Termitomyces towards a domesticated lifestyle.</title>
        <authorList>
            <person name="Auxier B."/>
            <person name="Grum-Grzhimaylo A."/>
            <person name="Cardenas M.E."/>
            <person name="Lodge J.D."/>
            <person name="Laessoe T."/>
            <person name="Pedersen O."/>
            <person name="Smith M.E."/>
            <person name="Kuyper T.W."/>
            <person name="Franco-Molano E.A."/>
            <person name="Baroni T.J."/>
            <person name="Aanen D.K."/>
        </authorList>
    </citation>
    <scope>NUCLEOTIDE SEQUENCE</scope>
    <source>
        <strain evidence="13">AP01</strain>
        <tissue evidence="13">Mycelium</tissue>
    </source>
</reference>
<dbReference type="GO" id="GO:0005737">
    <property type="term" value="C:cytoplasm"/>
    <property type="evidence" value="ECO:0007669"/>
    <property type="project" value="TreeGrafter"/>
</dbReference>
<dbReference type="InterPro" id="IPR029062">
    <property type="entry name" value="Class_I_gatase-like"/>
</dbReference>
<name>A0A9P7GIS9_9AGAR</name>
<dbReference type="Proteomes" id="UP000775547">
    <property type="component" value="Unassembled WGS sequence"/>
</dbReference>
<dbReference type="Gene3D" id="3.40.50.880">
    <property type="match status" value="1"/>
</dbReference>
<dbReference type="AlphaFoldDB" id="A0A9P7GIS9"/>
<dbReference type="GO" id="GO:0046820">
    <property type="term" value="F:4-amino-4-deoxychorismate synthase activity"/>
    <property type="evidence" value="ECO:0007669"/>
    <property type="project" value="UniProtKB-EC"/>
</dbReference>
<proteinExistence type="inferred from homology"/>
<evidence type="ECO:0000259" key="12">
    <source>
        <dbReference type="Pfam" id="PF04715"/>
    </source>
</evidence>
<dbReference type="PANTHER" id="PTHR11236:SF18">
    <property type="entry name" value="AMINODEOXYCHORISMATE SYNTHASE"/>
    <property type="match status" value="1"/>
</dbReference>
<evidence type="ECO:0000256" key="5">
    <source>
        <dbReference type="ARBA" id="ARBA00022679"/>
    </source>
</evidence>
<comment type="pathway">
    <text evidence="2">Cofactor biosynthesis; tetrahydrofolate biosynthesis; 4-aminobenzoate from chorismate: step 1/2.</text>
</comment>
<dbReference type="SUPFAM" id="SSF56322">
    <property type="entry name" value="ADC synthase"/>
    <property type="match status" value="1"/>
</dbReference>
<dbReference type="Pfam" id="PF00425">
    <property type="entry name" value="Chorismate_bind"/>
    <property type="match status" value="1"/>
</dbReference>
<feature type="domain" description="Anthranilate synthase component I N-terminal" evidence="12">
    <location>
        <begin position="268"/>
        <end position="406"/>
    </location>
</feature>
<dbReference type="EC" id="2.6.1.85" evidence="4"/>
<organism evidence="13 14">
    <name type="scientific">Asterophora parasitica</name>
    <dbReference type="NCBI Taxonomy" id="117018"/>
    <lineage>
        <taxon>Eukaryota</taxon>
        <taxon>Fungi</taxon>
        <taxon>Dikarya</taxon>
        <taxon>Basidiomycota</taxon>
        <taxon>Agaricomycotina</taxon>
        <taxon>Agaricomycetes</taxon>
        <taxon>Agaricomycetidae</taxon>
        <taxon>Agaricales</taxon>
        <taxon>Tricholomatineae</taxon>
        <taxon>Lyophyllaceae</taxon>
        <taxon>Asterophora</taxon>
    </lineage>
</organism>
<dbReference type="Pfam" id="PF00117">
    <property type="entry name" value="GATase"/>
    <property type="match status" value="1"/>
</dbReference>
<reference evidence="13" key="1">
    <citation type="submission" date="2020-07" db="EMBL/GenBank/DDBJ databases">
        <authorList>
            <person name="Nieuwenhuis M."/>
            <person name="Van De Peppel L.J.J."/>
        </authorList>
    </citation>
    <scope>NUCLEOTIDE SEQUENCE</scope>
    <source>
        <strain evidence="13">AP01</strain>
        <tissue evidence="13">Mycelium</tissue>
    </source>
</reference>
<evidence type="ECO:0000259" key="10">
    <source>
        <dbReference type="Pfam" id="PF00117"/>
    </source>
</evidence>
<evidence type="ECO:0000256" key="7">
    <source>
        <dbReference type="ARBA" id="ARBA00022962"/>
    </source>
</evidence>
<protein>
    <recommendedName>
        <fullName evidence="4">aminodeoxychorismate synthase</fullName>
        <ecNumber evidence="4">2.6.1.85</ecNumber>
    </recommendedName>
    <alternativeName>
        <fullName evidence="8">Para-aminobenzoate synthase</fullName>
    </alternativeName>
    <alternativeName>
        <fullName evidence="9">p-aminobenzoic acid synthase</fullName>
    </alternativeName>
</protein>
<feature type="domain" description="Glutamine amidotransferase" evidence="10">
    <location>
        <begin position="10"/>
        <end position="197"/>
    </location>
</feature>
<dbReference type="GO" id="GO:0000162">
    <property type="term" value="P:L-tryptophan biosynthetic process"/>
    <property type="evidence" value="ECO:0007669"/>
    <property type="project" value="TreeGrafter"/>
</dbReference>
<dbReference type="InterPro" id="IPR006221">
    <property type="entry name" value="TrpG/PapA_dom"/>
</dbReference>
<evidence type="ECO:0000256" key="2">
    <source>
        <dbReference type="ARBA" id="ARBA00005009"/>
    </source>
</evidence>